<dbReference type="RefSeq" id="WP_342157960.1">
    <property type="nucleotide sequence ID" value="NZ_JBCDNA010000001.1"/>
</dbReference>
<dbReference type="EMBL" id="JBCDNA010000001">
    <property type="protein sequence ID" value="MEL4454423.1"/>
    <property type="molecule type" value="Genomic_DNA"/>
</dbReference>
<gene>
    <name evidence="1" type="ORF">AABB81_00845</name>
</gene>
<organism evidence="1 2">
    <name type="scientific">Lutimonas vermicola</name>
    <dbReference type="NCBI Taxonomy" id="414288"/>
    <lineage>
        <taxon>Bacteria</taxon>
        <taxon>Pseudomonadati</taxon>
        <taxon>Bacteroidota</taxon>
        <taxon>Flavobacteriia</taxon>
        <taxon>Flavobacteriales</taxon>
        <taxon>Flavobacteriaceae</taxon>
        <taxon>Lutimonas</taxon>
    </lineage>
</organism>
<name>A0ABU9KX84_9FLAO</name>
<sequence length="114" mass="13460">MPIQMHRIPAFLRLHDVLLFCLVDYFKTINVLEKASRTIWYNLSCLYLGKPTTLTQPNTMHVFEILKKKTRSFIQGFILNFKNRVIQGEMEVTLPWKMLSLVNYKVILSFSFMG</sequence>
<comment type="caution">
    <text evidence="1">The sequence shown here is derived from an EMBL/GenBank/DDBJ whole genome shotgun (WGS) entry which is preliminary data.</text>
</comment>
<dbReference type="Proteomes" id="UP001474120">
    <property type="component" value="Unassembled WGS sequence"/>
</dbReference>
<accession>A0ABU9KX84</accession>
<evidence type="ECO:0000313" key="2">
    <source>
        <dbReference type="Proteomes" id="UP001474120"/>
    </source>
</evidence>
<keyword evidence="2" id="KW-1185">Reference proteome</keyword>
<protein>
    <submittedName>
        <fullName evidence="1">Uncharacterized protein</fullName>
    </submittedName>
</protein>
<evidence type="ECO:0000313" key="1">
    <source>
        <dbReference type="EMBL" id="MEL4454423.1"/>
    </source>
</evidence>
<reference evidence="1 2" key="1">
    <citation type="submission" date="2024-04" db="EMBL/GenBank/DDBJ databases">
        <title>whole genome sequencing of Lutimonas vermicola strain IMCC1616.</title>
        <authorList>
            <person name="Bae S.S."/>
        </authorList>
    </citation>
    <scope>NUCLEOTIDE SEQUENCE [LARGE SCALE GENOMIC DNA]</scope>
    <source>
        <strain evidence="1 2">IMCC1616</strain>
    </source>
</reference>
<proteinExistence type="predicted"/>